<keyword evidence="7 9" id="KW-0067">ATP-binding</keyword>
<evidence type="ECO:0000256" key="10">
    <source>
        <dbReference type="RuleBase" id="RU003835"/>
    </source>
</evidence>
<dbReference type="NCBIfam" id="TIGR02707">
    <property type="entry name" value="butyr_kinase"/>
    <property type="match status" value="1"/>
</dbReference>
<dbReference type="GO" id="GO:0005524">
    <property type="term" value="F:ATP binding"/>
    <property type="evidence" value="ECO:0007669"/>
    <property type="project" value="UniProtKB-KW"/>
</dbReference>
<dbReference type="HAMAP" id="MF_00542">
    <property type="entry name" value="Butyrate_kinase"/>
    <property type="match status" value="1"/>
</dbReference>
<reference evidence="11 12" key="1">
    <citation type="submission" date="2018-05" db="EMBL/GenBank/DDBJ databases">
        <title>A metagenomic window into the 2 km-deep terrestrial subsurface aquifer revealed taxonomically and functionally diverse microbial community comprising novel uncultured bacterial lineages.</title>
        <authorList>
            <person name="Kadnikov V.V."/>
            <person name="Mardanov A.V."/>
            <person name="Beletsky A.V."/>
            <person name="Banks D."/>
            <person name="Pimenov N.V."/>
            <person name="Frank Y.A."/>
            <person name="Karnachuk O.V."/>
            <person name="Ravin N.V."/>
        </authorList>
    </citation>
    <scope>NUCLEOTIDE SEQUENCE [LARGE SCALE GENOMIC DNA]</scope>
    <source>
        <strain evidence="11">BY5</strain>
    </source>
</reference>
<dbReference type="NCBIfam" id="NF002834">
    <property type="entry name" value="PRK03011.1-5"/>
    <property type="match status" value="1"/>
</dbReference>
<proteinExistence type="inferred from homology"/>
<dbReference type="AlphaFoldDB" id="A0A367ZUC4"/>
<evidence type="ECO:0000313" key="11">
    <source>
        <dbReference type="EMBL" id="RCK81646.1"/>
    </source>
</evidence>
<evidence type="ECO:0000256" key="3">
    <source>
        <dbReference type="ARBA" id="ARBA00022490"/>
    </source>
</evidence>
<dbReference type="InterPro" id="IPR011245">
    <property type="entry name" value="Butyrate_kin"/>
</dbReference>
<evidence type="ECO:0000256" key="4">
    <source>
        <dbReference type="ARBA" id="ARBA00022679"/>
    </source>
</evidence>
<comment type="subcellular location">
    <subcellularLocation>
        <location evidence="1 9">Cytoplasm</location>
    </subcellularLocation>
</comment>
<dbReference type="GO" id="GO:0008776">
    <property type="term" value="F:acetate kinase activity"/>
    <property type="evidence" value="ECO:0007669"/>
    <property type="project" value="TreeGrafter"/>
</dbReference>
<dbReference type="EC" id="2.7.2.7" evidence="9"/>
<evidence type="ECO:0000256" key="8">
    <source>
        <dbReference type="ARBA" id="ARBA00048596"/>
    </source>
</evidence>
<dbReference type="InterPro" id="IPR000890">
    <property type="entry name" value="Aliphatic_acid_kin_short-chain"/>
</dbReference>
<dbReference type="GO" id="GO:0005737">
    <property type="term" value="C:cytoplasm"/>
    <property type="evidence" value="ECO:0007669"/>
    <property type="project" value="UniProtKB-SubCell"/>
</dbReference>
<keyword evidence="5 9" id="KW-0547">Nucleotide-binding</keyword>
<dbReference type="PANTHER" id="PTHR21060:SF20">
    <property type="entry name" value="BUTYRATE KINASE 1-RELATED"/>
    <property type="match status" value="1"/>
</dbReference>
<dbReference type="Pfam" id="PF00871">
    <property type="entry name" value="Acetate_kinase"/>
    <property type="match status" value="1"/>
</dbReference>
<evidence type="ECO:0000313" key="12">
    <source>
        <dbReference type="Proteomes" id="UP000252355"/>
    </source>
</evidence>
<keyword evidence="4 9" id="KW-0808">Transferase</keyword>
<comment type="similarity">
    <text evidence="2 9 10">Belongs to the acetokinase family.</text>
</comment>
<evidence type="ECO:0000256" key="1">
    <source>
        <dbReference type="ARBA" id="ARBA00004496"/>
    </source>
</evidence>
<organism evidence="11 12">
    <name type="scientific">Candidatus Ozemobacter sibiricus</name>
    <dbReference type="NCBI Taxonomy" id="2268124"/>
    <lineage>
        <taxon>Bacteria</taxon>
        <taxon>Candidatus Ozemobacteria</taxon>
        <taxon>Candidatus Ozemobacterales</taxon>
        <taxon>Candidatus Ozemobacteraceae</taxon>
        <taxon>Candidatus Ozemobacter</taxon>
    </lineage>
</organism>
<protein>
    <recommendedName>
        <fullName evidence="9">Probable butyrate kinase</fullName>
        <shortName evidence="9">BK</shortName>
        <ecNumber evidence="9">2.7.2.7</ecNumber>
    </recommendedName>
    <alternativeName>
        <fullName evidence="9">Branched-chain carboxylic acid kinase</fullName>
    </alternativeName>
</protein>
<dbReference type="PANTHER" id="PTHR21060">
    <property type="entry name" value="ACETATE KINASE"/>
    <property type="match status" value="1"/>
</dbReference>
<gene>
    <name evidence="9" type="primary">buk</name>
    <name evidence="11" type="ORF">OZSIB_0780</name>
</gene>
<dbReference type="SUPFAM" id="SSF53067">
    <property type="entry name" value="Actin-like ATPase domain"/>
    <property type="match status" value="2"/>
</dbReference>
<keyword evidence="3 9" id="KW-0963">Cytoplasm</keyword>
<comment type="caution">
    <text evidence="11">The sequence shown here is derived from an EMBL/GenBank/DDBJ whole genome shotgun (WGS) entry which is preliminary data.</text>
</comment>
<evidence type="ECO:0000256" key="5">
    <source>
        <dbReference type="ARBA" id="ARBA00022741"/>
    </source>
</evidence>
<dbReference type="GO" id="GO:0047761">
    <property type="term" value="F:butyrate kinase activity"/>
    <property type="evidence" value="ECO:0007669"/>
    <property type="project" value="UniProtKB-UniRule"/>
</dbReference>
<keyword evidence="6 9" id="KW-0418">Kinase</keyword>
<evidence type="ECO:0000256" key="9">
    <source>
        <dbReference type="HAMAP-Rule" id="MF_00542"/>
    </source>
</evidence>
<dbReference type="PIRSF" id="PIRSF036458">
    <property type="entry name" value="Butyrate_kin"/>
    <property type="match status" value="1"/>
</dbReference>
<evidence type="ECO:0000256" key="7">
    <source>
        <dbReference type="ARBA" id="ARBA00022840"/>
    </source>
</evidence>
<evidence type="ECO:0000256" key="6">
    <source>
        <dbReference type="ARBA" id="ARBA00022777"/>
    </source>
</evidence>
<dbReference type="EMBL" id="QOQW01000001">
    <property type="protein sequence ID" value="RCK81646.1"/>
    <property type="molecule type" value="Genomic_DNA"/>
</dbReference>
<dbReference type="Gene3D" id="3.30.420.40">
    <property type="match status" value="2"/>
</dbReference>
<dbReference type="Proteomes" id="UP000252355">
    <property type="component" value="Unassembled WGS sequence"/>
</dbReference>
<dbReference type="InterPro" id="IPR023865">
    <property type="entry name" value="Aliphatic_acid_kinase_CS"/>
</dbReference>
<sequence length="408" mass="44757">MPKAIPGLWQKFSPSLKGVRMPTVDSILVINTGSTSTKCSLHDVAGEKLTQAWSHQVDHPDDLFLRYPSISDQVDEREANVRQALPTALLNERRLIAVGAIGGMLPPVPSGVIRVNEALETFSLKTPVYQHASNLGAPLAARMARTYGTEAFVVDPVGVDEMAPIARISGCPELPRFSFVHALNIRATVRALAERLGKPFQAMRCVVAHLGGGFSIAPFDRGRIVDSDNRMESAPFTPERAGGVPPIPLLKLAFSGKYTEKELHKKLYGAGGLYAYLGTKDIREVKRRIEAGDGFAKFIYDAMIYQIAKEIGAMASVLEFDLDGIIITGGVAHEPYLVAELTRKVSRIAPVTVFPGGNENEAIALSIWLMLTGREPCLTWPDCRLPEDVIDPLRQWRREQTPVEEKHA</sequence>
<dbReference type="CDD" id="cd24011">
    <property type="entry name" value="ASKHA_NBD_BK"/>
    <property type="match status" value="1"/>
</dbReference>
<accession>A0A367ZUC4</accession>
<comment type="catalytic activity">
    <reaction evidence="8 9">
        <text>butanoate + ATP = butanoyl phosphate + ADP</text>
        <dbReference type="Rhea" id="RHEA:13585"/>
        <dbReference type="ChEBI" id="CHEBI:17968"/>
        <dbReference type="ChEBI" id="CHEBI:30616"/>
        <dbReference type="ChEBI" id="CHEBI:58079"/>
        <dbReference type="ChEBI" id="CHEBI:456216"/>
        <dbReference type="EC" id="2.7.2.7"/>
    </reaction>
</comment>
<dbReference type="GO" id="GO:0006083">
    <property type="term" value="P:acetate metabolic process"/>
    <property type="evidence" value="ECO:0007669"/>
    <property type="project" value="TreeGrafter"/>
</dbReference>
<dbReference type="PRINTS" id="PR00471">
    <property type="entry name" value="ACETATEKNASE"/>
</dbReference>
<dbReference type="PROSITE" id="PS01075">
    <property type="entry name" value="ACETATE_KINASE_1"/>
    <property type="match status" value="1"/>
</dbReference>
<dbReference type="InterPro" id="IPR043129">
    <property type="entry name" value="ATPase_NBD"/>
</dbReference>
<evidence type="ECO:0000256" key="2">
    <source>
        <dbReference type="ARBA" id="ARBA00008748"/>
    </source>
</evidence>
<name>A0A367ZUC4_9BACT</name>